<dbReference type="Gene3D" id="2.60.120.330">
    <property type="entry name" value="B-lactam Antibiotic, Isopenicillin N Synthase, Chain"/>
    <property type="match status" value="1"/>
</dbReference>
<organism evidence="4 5">
    <name type="scientific">Pestalotiopsis fici (strain W106-1 / CGMCC3.15140)</name>
    <dbReference type="NCBI Taxonomy" id="1229662"/>
    <lineage>
        <taxon>Eukaryota</taxon>
        <taxon>Fungi</taxon>
        <taxon>Dikarya</taxon>
        <taxon>Ascomycota</taxon>
        <taxon>Pezizomycotina</taxon>
        <taxon>Sordariomycetes</taxon>
        <taxon>Xylariomycetidae</taxon>
        <taxon>Amphisphaeriales</taxon>
        <taxon>Sporocadaceae</taxon>
        <taxon>Pestalotiopsis</taxon>
    </lineage>
</organism>
<comment type="similarity">
    <text evidence="1 2">Belongs to the iron/ascorbate-dependent oxidoreductase family.</text>
</comment>
<dbReference type="InterPro" id="IPR044861">
    <property type="entry name" value="IPNS-like_FE2OG_OXY"/>
</dbReference>
<sequence length="379" mass="43060">MSATTTIKNYPAPESCAATQLRIMSGDGPVTRTVLRTPPRDADPSELPVIDISDIYSPLLPERRQVAEKLRSACTNTGFFYIANHGIPTKVLNTAHAASLDFFRQPRTVKDQASSEQSQIFNGYQGPRSQRINPFESVDVRESFSWKYDPKYDETVTDPAAIPAEVARCLISEDFLWDATANLPEFKTAILEYWRSCLRLARALVRSFALSLHLPEDFFDEKFSHPDATFCVNYYPPLKQVQLSTDEDAEVSIGSHTDFQLFTMLWQDKIGGLQVLNKQGQWINAKPIEGTFVVNIADYMQRITNDLYVSTVHRVRNLSGKERISMPFFFGFNLNESCDVLDSCVPEGEEKKYQEISCRDWVERRAKGMNQGDLKKPIL</sequence>
<evidence type="ECO:0000313" key="5">
    <source>
        <dbReference type="Proteomes" id="UP000030651"/>
    </source>
</evidence>
<dbReference type="InterPro" id="IPR050231">
    <property type="entry name" value="Iron_ascorbate_oxido_reductase"/>
</dbReference>
<gene>
    <name evidence="4" type="ORF">PFICI_14745</name>
</gene>
<evidence type="ECO:0000313" key="4">
    <source>
        <dbReference type="EMBL" id="ETS73799.1"/>
    </source>
</evidence>
<dbReference type="Pfam" id="PF03171">
    <property type="entry name" value="2OG-FeII_Oxy"/>
    <property type="match status" value="1"/>
</dbReference>
<dbReference type="RefSeq" id="XP_007841517.1">
    <property type="nucleotide sequence ID" value="XM_007843326.1"/>
</dbReference>
<keyword evidence="2" id="KW-0560">Oxidoreductase</keyword>
<dbReference type="PANTHER" id="PTHR47990">
    <property type="entry name" value="2-OXOGLUTARATE (2OG) AND FE(II)-DEPENDENT OXYGENASE SUPERFAMILY PROTEIN-RELATED"/>
    <property type="match status" value="1"/>
</dbReference>
<accession>W3WJ61</accession>
<evidence type="ECO:0000256" key="1">
    <source>
        <dbReference type="ARBA" id="ARBA00008056"/>
    </source>
</evidence>
<dbReference type="OrthoDB" id="627829at2759"/>
<proteinExistence type="inferred from homology"/>
<dbReference type="InterPro" id="IPR026992">
    <property type="entry name" value="DIOX_N"/>
</dbReference>
<keyword evidence="2" id="KW-0479">Metal-binding</keyword>
<keyword evidence="5" id="KW-1185">Reference proteome</keyword>
<dbReference type="InParanoid" id="W3WJ61"/>
<dbReference type="AlphaFoldDB" id="W3WJ61"/>
<evidence type="ECO:0000256" key="2">
    <source>
        <dbReference type="RuleBase" id="RU003682"/>
    </source>
</evidence>
<dbReference type="InterPro" id="IPR005123">
    <property type="entry name" value="Oxoglu/Fe-dep_dioxygenase_dom"/>
</dbReference>
<evidence type="ECO:0000259" key="3">
    <source>
        <dbReference type="PROSITE" id="PS51471"/>
    </source>
</evidence>
<dbReference type="Pfam" id="PF14226">
    <property type="entry name" value="DIOX_N"/>
    <property type="match status" value="1"/>
</dbReference>
<dbReference type="SUPFAM" id="SSF51197">
    <property type="entry name" value="Clavaminate synthase-like"/>
    <property type="match status" value="1"/>
</dbReference>
<protein>
    <recommendedName>
        <fullName evidence="3">Fe2OG dioxygenase domain-containing protein</fullName>
    </recommendedName>
</protein>
<dbReference type="GeneID" id="19279758"/>
<name>W3WJ61_PESFW</name>
<dbReference type="InterPro" id="IPR027443">
    <property type="entry name" value="IPNS-like_sf"/>
</dbReference>
<reference evidence="5" key="1">
    <citation type="journal article" date="2015" name="BMC Genomics">
        <title>Genomic and transcriptomic analysis of the endophytic fungus Pestalotiopsis fici reveals its lifestyle and high potential for synthesis of natural products.</title>
        <authorList>
            <person name="Wang X."/>
            <person name="Zhang X."/>
            <person name="Liu L."/>
            <person name="Xiang M."/>
            <person name="Wang W."/>
            <person name="Sun X."/>
            <person name="Che Y."/>
            <person name="Guo L."/>
            <person name="Liu G."/>
            <person name="Guo L."/>
            <person name="Wang C."/>
            <person name="Yin W.B."/>
            <person name="Stadler M."/>
            <person name="Zhang X."/>
            <person name="Liu X."/>
        </authorList>
    </citation>
    <scope>NUCLEOTIDE SEQUENCE [LARGE SCALE GENOMIC DNA]</scope>
    <source>
        <strain evidence="5">W106-1 / CGMCC3.15140</strain>
    </source>
</reference>
<keyword evidence="2" id="KW-0408">Iron</keyword>
<dbReference type="GO" id="GO:0046872">
    <property type="term" value="F:metal ion binding"/>
    <property type="evidence" value="ECO:0007669"/>
    <property type="project" value="UniProtKB-KW"/>
</dbReference>
<dbReference type="KEGG" id="pfy:PFICI_14745"/>
<dbReference type="OMA" id="QRINPFE"/>
<dbReference type="PROSITE" id="PS51471">
    <property type="entry name" value="FE2OG_OXY"/>
    <property type="match status" value="1"/>
</dbReference>
<feature type="domain" description="Fe2OG dioxygenase" evidence="3">
    <location>
        <begin position="225"/>
        <end position="332"/>
    </location>
</feature>
<dbReference type="GO" id="GO:0044283">
    <property type="term" value="P:small molecule biosynthetic process"/>
    <property type="evidence" value="ECO:0007669"/>
    <property type="project" value="UniProtKB-ARBA"/>
</dbReference>
<dbReference type="eggNOG" id="KOG0143">
    <property type="taxonomic scope" value="Eukaryota"/>
</dbReference>
<dbReference type="EMBL" id="KI912121">
    <property type="protein sequence ID" value="ETS73799.1"/>
    <property type="molecule type" value="Genomic_DNA"/>
</dbReference>
<dbReference type="PRINTS" id="PR00682">
    <property type="entry name" value="IPNSYNTHASE"/>
</dbReference>
<dbReference type="GO" id="GO:0016491">
    <property type="term" value="F:oxidoreductase activity"/>
    <property type="evidence" value="ECO:0007669"/>
    <property type="project" value="UniProtKB-KW"/>
</dbReference>
<dbReference type="HOGENOM" id="CLU_010119_6_3_1"/>
<dbReference type="Proteomes" id="UP000030651">
    <property type="component" value="Unassembled WGS sequence"/>
</dbReference>